<evidence type="ECO:0000313" key="4">
    <source>
        <dbReference type="Proteomes" id="UP000289411"/>
    </source>
</evidence>
<dbReference type="AlphaFoldDB" id="A0A4Q2RBA3"/>
<dbReference type="PANTHER" id="PTHR30015">
    <property type="entry name" value="MRR RESTRICTION SYSTEM PROTEIN"/>
    <property type="match status" value="1"/>
</dbReference>
<dbReference type="OrthoDB" id="9797274at2"/>
<dbReference type="SUPFAM" id="SSF52980">
    <property type="entry name" value="Restriction endonuclease-like"/>
    <property type="match status" value="1"/>
</dbReference>
<dbReference type="InterPro" id="IPR011856">
    <property type="entry name" value="tRNA_endonuc-like_dom_sf"/>
</dbReference>
<dbReference type="Proteomes" id="UP000289411">
    <property type="component" value="Unassembled WGS sequence"/>
</dbReference>
<name>A0A4Q2RBA3_9HYPH</name>
<keyword evidence="4" id="KW-1185">Reference proteome</keyword>
<dbReference type="InterPro" id="IPR052906">
    <property type="entry name" value="Type_IV_Methyl-Rstrct_Enzyme"/>
</dbReference>
<keyword evidence="1" id="KW-1133">Transmembrane helix</keyword>
<organism evidence="3 4">
    <name type="scientific">Lichenibacterium ramalinae</name>
    <dbReference type="NCBI Taxonomy" id="2316527"/>
    <lineage>
        <taxon>Bacteria</taxon>
        <taxon>Pseudomonadati</taxon>
        <taxon>Pseudomonadota</taxon>
        <taxon>Alphaproteobacteria</taxon>
        <taxon>Hyphomicrobiales</taxon>
        <taxon>Lichenihabitantaceae</taxon>
        <taxon>Lichenibacterium</taxon>
    </lineage>
</organism>
<dbReference type="Gene3D" id="3.40.1350.10">
    <property type="match status" value="1"/>
</dbReference>
<dbReference type="GO" id="GO:0015666">
    <property type="term" value="F:restriction endodeoxyribonuclease activity"/>
    <property type="evidence" value="ECO:0007669"/>
    <property type="project" value="TreeGrafter"/>
</dbReference>
<dbReference type="GO" id="GO:0003677">
    <property type="term" value="F:DNA binding"/>
    <property type="evidence" value="ECO:0007669"/>
    <property type="project" value="InterPro"/>
</dbReference>
<sequence length="247" mass="26879">MVGGWAEGTALVGAVVLTAAAGLRWRVRRRGARLIALARTVTTRYARLLSVKRKQLVIHDGYGNYGLQPWIDHVDYFIDNVILREARSLGLDADAARTGSKLRPALTRALLATLSQEEEAGTGSVHDADIISGEHYETLCRNLLQEQGWRVETTPVTGDQGADLIAEAQGCRVVIQCKFYSKPVGNKAVQEAHAALGFHAGDWAAVVSNASFTRSAHELARANDVVLLHHDQLADLGRLIRQAEARA</sequence>
<dbReference type="Pfam" id="PF04471">
    <property type="entry name" value="Mrr_cat"/>
    <property type="match status" value="1"/>
</dbReference>
<evidence type="ECO:0000256" key="1">
    <source>
        <dbReference type="SAM" id="Phobius"/>
    </source>
</evidence>
<feature type="domain" description="Restriction endonuclease type IV Mrr" evidence="2">
    <location>
        <begin position="131"/>
        <end position="236"/>
    </location>
</feature>
<dbReference type="PANTHER" id="PTHR30015:SF6">
    <property type="entry name" value="SLL1429 PROTEIN"/>
    <property type="match status" value="1"/>
</dbReference>
<feature type="transmembrane region" description="Helical" evidence="1">
    <location>
        <begin position="6"/>
        <end position="25"/>
    </location>
</feature>
<proteinExistence type="predicted"/>
<evidence type="ECO:0000259" key="2">
    <source>
        <dbReference type="Pfam" id="PF04471"/>
    </source>
</evidence>
<reference evidence="3 4" key="1">
    <citation type="submission" date="2018-09" db="EMBL/GenBank/DDBJ databases">
        <authorList>
            <person name="Grouzdev D.S."/>
            <person name="Krutkina M.S."/>
        </authorList>
    </citation>
    <scope>NUCLEOTIDE SEQUENCE [LARGE SCALE GENOMIC DNA]</scope>
    <source>
        <strain evidence="3 4">RmlP001</strain>
    </source>
</reference>
<dbReference type="GO" id="GO:0009307">
    <property type="term" value="P:DNA restriction-modification system"/>
    <property type="evidence" value="ECO:0007669"/>
    <property type="project" value="InterPro"/>
</dbReference>
<keyword evidence="1" id="KW-0472">Membrane</keyword>
<accession>A0A4Q2RBA3</accession>
<keyword evidence="3" id="KW-0378">Hydrolase</keyword>
<gene>
    <name evidence="3" type="ORF">D3272_14050</name>
</gene>
<protein>
    <submittedName>
        <fullName evidence="3">Restriction endonuclease</fullName>
    </submittedName>
</protein>
<dbReference type="InterPro" id="IPR007560">
    <property type="entry name" value="Restrct_endonuc_IV_Mrr"/>
</dbReference>
<comment type="caution">
    <text evidence="3">The sequence shown here is derived from an EMBL/GenBank/DDBJ whole genome shotgun (WGS) entry which is preliminary data.</text>
</comment>
<evidence type="ECO:0000313" key="3">
    <source>
        <dbReference type="EMBL" id="RYB04137.1"/>
    </source>
</evidence>
<reference evidence="3 4" key="2">
    <citation type="submission" date="2019-02" db="EMBL/GenBank/DDBJ databases">
        <title>'Lichenibacterium ramalinii' gen. nov. sp. nov., 'Lichenibacterium minor' gen. nov. sp. nov.</title>
        <authorList>
            <person name="Pankratov T."/>
        </authorList>
    </citation>
    <scope>NUCLEOTIDE SEQUENCE [LARGE SCALE GENOMIC DNA]</scope>
    <source>
        <strain evidence="3 4">RmlP001</strain>
    </source>
</reference>
<dbReference type="InterPro" id="IPR011335">
    <property type="entry name" value="Restrct_endonuc-II-like"/>
</dbReference>
<dbReference type="EMBL" id="QYBC01000011">
    <property type="protein sequence ID" value="RYB04137.1"/>
    <property type="molecule type" value="Genomic_DNA"/>
</dbReference>
<keyword evidence="3" id="KW-0255">Endonuclease</keyword>
<keyword evidence="1" id="KW-0812">Transmembrane</keyword>
<keyword evidence="3" id="KW-0540">Nuclease</keyword>